<dbReference type="EMBL" id="JAAXLA010000048">
    <property type="protein sequence ID" value="NMI00074.1"/>
    <property type="molecule type" value="Genomic_DNA"/>
</dbReference>
<keyword evidence="4" id="KW-1133">Transmembrane helix</keyword>
<keyword evidence="1" id="KW-0378">Hydrolase</keyword>
<evidence type="ECO:0000313" key="7">
    <source>
        <dbReference type="Proteomes" id="UP000820669"/>
    </source>
</evidence>
<name>A0ABX1SEU5_9PSEU</name>
<keyword evidence="2" id="KW-0843">Virulence</keyword>
<feature type="region of interest" description="Disordered" evidence="3">
    <location>
        <begin position="26"/>
        <end position="51"/>
    </location>
</feature>
<keyword evidence="4" id="KW-0472">Membrane</keyword>
<dbReference type="PANTHER" id="PTHR31956:SF1">
    <property type="entry name" value="NON-SPECIFIC PHOSPHOLIPASE C1"/>
    <property type="match status" value="1"/>
</dbReference>
<evidence type="ECO:0000256" key="5">
    <source>
        <dbReference type="SAM" id="SignalP"/>
    </source>
</evidence>
<gene>
    <name evidence="6" type="ORF">HF526_22575</name>
</gene>
<organism evidence="6 7">
    <name type="scientific">Pseudonocardia acidicola</name>
    <dbReference type="NCBI Taxonomy" id="2724939"/>
    <lineage>
        <taxon>Bacteria</taxon>
        <taxon>Bacillati</taxon>
        <taxon>Actinomycetota</taxon>
        <taxon>Actinomycetes</taxon>
        <taxon>Pseudonocardiales</taxon>
        <taxon>Pseudonocardiaceae</taxon>
        <taxon>Pseudonocardia</taxon>
    </lineage>
</organism>
<evidence type="ECO:0000256" key="2">
    <source>
        <dbReference type="ARBA" id="ARBA00023026"/>
    </source>
</evidence>
<keyword evidence="4" id="KW-0812">Transmembrane</keyword>
<protein>
    <submittedName>
        <fullName evidence="6">Alkaline phosphatase family protein</fullName>
    </submittedName>
</protein>
<dbReference type="Proteomes" id="UP000820669">
    <property type="component" value="Unassembled WGS sequence"/>
</dbReference>
<evidence type="ECO:0000256" key="3">
    <source>
        <dbReference type="SAM" id="MobiDB-lite"/>
    </source>
</evidence>
<dbReference type="Pfam" id="PF04185">
    <property type="entry name" value="Phosphoesterase"/>
    <property type="match status" value="1"/>
</dbReference>
<reference evidence="6 7" key="1">
    <citation type="submission" date="2020-04" db="EMBL/GenBank/DDBJ databases">
        <authorList>
            <person name="Klaysubun C."/>
            <person name="Duangmal K."/>
            <person name="Lipun K."/>
        </authorList>
    </citation>
    <scope>NUCLEOTIDE SEQUENCE [LARGE SCALE GENOMIC DNA]</scope>
    <source>
        <strain evidence="6 7">K10HN5</strain>
    </source>
</reference>
<dbReference type="RefSeq" id="WP_169383554.1">
    <property type="nucleotide sequence ID" value="NZ_JAAXLA010000048.1"/>
</dbReference>
<accession>A0ABX1SEU5</accession>
<evidence type="ECO:0000256" key="4">
    <source>
        <dbReference type="SAM" id="Phobius"/>
    </source>
</evidence>
<feature type="compositionally biased region" description="Low complexity" evidence="3">
    <location>
        <begin position="26"/>
        <end position="40"/>
    </location>
</feature>
<dbReference type="CDD" id="cd16013">
    <property type="entry name" value="AcpA"/>
    <property type="match status" value="1"/>
</dbReference>
<sequence>MTRRAMLVVVAGLVALAVTPAAAVPSAARGPAPSAAAAPADRSQPLGPSTTTTPIKHFVVLMQADHSFDNYFGTYPGANGIPPDVCLPLSTDKPDPTECVRPFRLGNEPPEDLADGRRVQTRQYNAGRMDGFVDAYRRQGLDGTTAMAYYDGQDLPYYWNVADEYTLFDNWFSSARSGKRLNHFYWVAGVPTPDGLARVPAGGYGDIPTIFDRLQARGLSWKFYVENHDPAVNFRTAASSPETTKVPLLNFARFVDDPQLAGHIVDLSEYYRDLAEGTLPAVSYVVSSASNENSAGRVADGQFLVRRMVNELAKSGSWSGSAFLWTYSGWGGWYDHVAPPTVDEYGYGFRVPALLVSPYARRGHIDSTPLDHTAALKFIEDNWQLAPLGTRDAASPGLGSAFDFAAPPRRPQLLGLDRVTPPVGTRARLVVYASYGGVVAFAAAAVVVPAVLRRRRELHAAAPEPVRAREAVS</sequence>
<comment type="caution">
    <text evidence="6">The sequence shown here is derived from an EMBL/GenBank/DDBJ whole genome shotgun (WGS) entry which is preliminary data.</text>
</comment>
<feature type="signal peptide" evidence="5">
    <location>
        <begin position="1"/>
        <end position="23"/>
    </location>
</feature>
<evidence type="ECO:0000256" key="1">
    <source>
        <dbReference type="ARBA" id="ARBA00022801"/>
    </source>
</evidence>
<proteinExistence type="predicted"/>
<evidence type="ECO:0000313" key="6">
    <source>
        <dbReference type="EMBL" id="NMI00074.1"/>
    </source>
</evidence>
<dbReference type="Gene3D" id="3.40.720.10">
    <property type="entry name" value="Alkaline Phosphatase, subunit A"/>
    <property type="match status" value="2"/>
</dbReference>
<feature type="chain" id="PRO_5046954498" evidence="5">
    <location>
        <begin position="24"/>
        <end position="473"/>
    </location>
</feature>
<dbReference type="InterPro" id="IPR007312">
    <property type="entry name" value="Phosphoesterase"/>
</dbReference>
<keyword evidence="7" id="KW-1185">Reference proteome</keyword>
<dbReference type="InterPro" id="IPR017850">
    <property type="entry name" value="Alkaline_phosphatase_core_sf"/>
</dbReference>
<keyword evidence="5" id="KW-0732">Signal</keyword>
<feature type="transmembrane region" description="Helical" evidence="4">
    <location>
        <begin position="429"/>
        <end position="452"/>
    </location>
</feature>
<dbReference type="PANTHER" id="PTHR31956">
    <property type="entry name" value="NON-SPECIFIC PHOSPHOLIPASE C4-RELATED"/>
    <property type="match status" value="1"/>
</dbReference>